<dbReference type="Pfam" id="PF00854">
    <property type="entry name" value="PTR2"/>
    <property type="match status" value="1"/>
</dbReference>
<organism evidence="8 9">
    <name type="scientific">Ziziphus jujuba</name>
    <name type="common">Chinese jujube</name>
    <name type="synonym">Ziziphus sativa</name>
    <dbReference type="NCBI Taxonomy" id="326968"/>
    <lineage>
        <taxon>Eukaryota</taxon>
        <taxon>Viridiplantae</taxon>
        <taxon>Streptophyta</taxon>
        <taxon>Embryophyta</taxon>
        <taxon>Tracheophyta</taxon>
        <taxon>Spermatophyta</taxon>
        <taxon>Magnoliopsida</taxon>
        <taxon>eudicotyledons</taxon>
        <taxon>Gunneridae</taxon>
        <taxon>Pentapetalae</taxon>
        <taxon>rosids</taxon>
        <taxon>fabids</taxon>
        <taxon>Rosales</taxon>
        <taxon>Rhamnaceae</taxon>
        <taxon>Paliureae</taxon>
        <taxon>Ziziphus</taxon>
    </lineage>
</organism>
<keyword evidence="4 7" id="KW-1133">Transmembrane helix</keyword>
<dbReference type="PROSITE" id="PS01023">
    <property type="entry name" value="PTR2_2"/>
    <property type="match status" value="1"/>
</dbReference>
<dbReference type="PROSITE" id="PS01022">
    <property type="entry name" value="PTR2_1"/>
    <property type="match status" value="1"/>
</dbReference>
<sequence length="570" mass="63661">MAEEEDLYTKDGTVDCRGNPANRKGTGTWKACPYILGNECCERLAYYGMSSNLVRYFEHRLNQEGSTASKNNSNWSGTCYTTPLIGAFLADAYLGRYWTIATFSIIYVIGMTFLTMTATMPGLRPTCHGKEENCHATDTQSAVFFVAIYLIALGTGGIKPCVSSYGADQFDDADEVEKKHKASFFNWFYFSINVGALIASSVLVWVQDNLGWGWGFGIPAVAMAIAVVSFFSGSRRYRNQKPGGSPLTRIAQVFVATFRKYKVAVPDDASLLYETADAESAIKGSRKLDHTNDFRLFDKAAVGLPVDHVKTSTNPWRLCTVTQVEELKAIIRLLPVWATGIIFATVYNQMSNYFVLQGEKMDIQLGSFKIPPASLSLFDTLSVIIWVPIYDRIIVPIARKFTGHQNGLTQLQRMGIGLVISIFAMLSAGTLECVRLRIVERHNYYELENMPMSVFWQVPQYFLIGCAEVFTLIGQLEFFYQQAPDAMRSLCSALSLTTIALGSYLSSLLVTIVTNVTARKGKPGWLPRNLNHGHLDYFFWLLTILSVLNLGAFLLVSKWYTYKRAVGTLQ</sequence>
<keyword evidence="6" id="KW-0813">Transport</keyword>
<keyword evidence="5 7" id="KW-0472">Membrane</keyword>
<evidence type="ECO:0000256" key="2">
    <source>
        <dbReference type="ARBA" id="ARBA00005982"/>
    </source>
</evidence>
<feature type="transmembrane region" description="Helical" evidence="7">
    <location>
        <begin position="492"/>
        <end position="517"/>
    </location>
</feature>
<evidence type="ECO:0000256" key="3">
    <source>
        <dbReference type="ARBA" id="ARBA00022692"/>
    </source>
</evidence>
<dbReference type="Proteomes" id="UP001652623">
    <property type="component" value="Chromosome 10"/>
</dbReference>
<feature type="transmembrane region" description="Helical" evidence="7">
    <location>
        <begin position="333"/>
        <end position="355"/>
    </location>
</feature>
<dbReference type="RefSeq" id="XP_060668442.1">
    <property type="nucleotide sequence ID" value="XM_060812459.1"/>
</dbReference>
<comment type="similarity">
    <text evidence="2 6">Belongs to the major facilitator superfamily. Proton-dependent oligopeptide transporter (POT/PTR) (TC 2.A.17) family.</text>
</comment>
<proteinExistence type="inferred from homology"/>
<evidence type="ECO:0000256" key="7">
    <source>
        <dbReference type="SAM" id="Phobius"/>
    </source>
</evidence>
<evidence type="ECO:0000313" key="8">
    <source>
        <dbReference type="Proteomes" id="UP001652623"/>
    </source>
</evidence>
<protein>
    <submittedName>
        <fullName evidence="9">Protein NRT1/ PTR FAMILY 8.2-like</fullName>
    </submittedName>
</protein>
<dbReference type="GeneID" id="125420967"/>
<gene>
    <name evidence="9" type="primary">LOC125420967</name>
</gene>
<evidence type="ECO:0000313" key="9">
    <source>
        <dbReference type="RefSeq" id="XP_060668442.1"/>
    </source>
</evidence>
<feature type="transmembrane region" description="Helical" evidence="7">
    <location>
        <begin position="187"/>
        <end position="206"/>
    </location>
</feature>
<feature type="transmembrane region" description="Helical" evidence="7">
    <location>
        <begin position="212"/>
        <end position="231"/>
    </location>
</feature>
<dbReference type="InterPro" id="IPR000109">
    <property type="entry name" value="POT_fam"/>
</dbReference>
<reference evidence="9" key="1">
    <citation type="submission" date="2025-08" db="UniProtKB">
        <authorList>
            <consortium name="RefSeq"/>
        </authorList>
    </citation>
    <scope>IDENTIFICATION</scope>
    <source>
        <tissue evidence="9">Seedling</tissue>
    </source>
</reference>
<dbReference type="Gene3D" id="1.20.1250.20">
    <property type="entry name" value="MFS general substrate transporter like domains"/>
    <property type="match status" value="1"/>
</dbReference>
<feature type="transmembrane region" description="Helical" evidence="7">
    <location>
        <begin position="416"/>
        <end position="438"/>
    </location>
</feature>
<evidence type="ECO:0000256" key="4">
    <source>
        <dbReference type="ARBA" id="ARBA00022989"/>
    </source>
</evidence>
<feature type="transmembrane region" description="Helical" evidence="7">
    <location>
        <begin position="537"/>
        <end position="556"/>
    </location>
</feature>
<dbReference type="InterPro" id="IPR018456">
    <property type="entry name" value="PTR2_symporter_CS"/>
</dbReference>
<comment type="subcellular location">
    <subcellularLocation>
        <location evidence="1 6">Membrane</location>
        <topology evidence="1 6">Multi-pass membrane protein</topology>
    </subcellularLocation>
</comment>
<feature type="transmembrane region" description="Helical" evidence="7">
    <location>
        <begin position="375"/>
        <end position="395"/>
    </location>
</feature>
<accession>A0ABM3ZVF8</accession>
<feature type="transmembrane region" description="Helical" evidence="7">
    <location>
        <begin position="458"/>
        <end position="480"/>
    </location>
</feature>
<keyword evidence="8" id="KW-1185">Reference proteome</keyword>
<name>A0ABM3ZVF8_ZIZJJ</name>
<evidence type="ECO:0000256" key="1">
    <source>
        <dbReference type="ARBA" id="ARBA00004141"/>
    </source>
</evidence>
<evidence type="ECO:0000256" key="5">
    <source>
        <dbReference type="ARBA" id="ARBA00023136"/>
    </source>
</evidence>
<keyword evidence="3 6" id="KW-0812">Transmembrane</keyword>
<dbReference type="SUPFAM" id="SSF103473">
    <property type="entry name" value="MFS general substrate transporter"/>
    <property type="match status" value="1"/>
</dbReference>
<feature type="transmembrane region" description="Helical" evidence="7">
    <location>
        <begin position="97"/>
        <end position="116"/>
    </location>
</feature>
<evidence type="ECO:0000256" key="6">
    <source>
        <dbReference type="RuleBase" id="RU003755"/>
    </source>
</evidence>
<dbReference type="PANTHER" id="PTHR11654">
    <property type="entry name" value="OLIGOPEPTIDE TRANSPORTER-RELATED"/>
    <property type="match status" value="1"/>
</dbReference>
<dbReference type="InterPro" id="IPR036259">
    <property type="entry name" value="MFS_trans_sf"/>
</dbReference>